<sequence>MAKKFKDLPEECWEMIFNRLDHHSYFEPLSLVCQQFLSLTNRLRTRLNLIHPTILIHGTISKLLQRFRYLKAIDLSNCRGEIDDIILEIACSSLLNLEFIDFSNQKSVPIKGLIELGLSMKSLRVLKCANLCVLRNSDLVAIADSLPWLEELDISYPSNNFDWIREIDVWTSGEVGVADSGIEALSANLKNLHKLNISGNHFITDRSLVALSLNCLLLRELAVLDCSFITQNGIHFVLRNSPNLSSISVNGIHIPLTSSPFEDLLSCPRALRTLDFYDMVISDVFLYSIAKASIPLKRLSLSCCTNFTFSGISSLLCTYQSLEYLALVKVDFLTDQYMSDLSRYLCNLVTIKLSSCYKLTNLTFFTIARTCSLLKEIEMKRTKLGKEDLFIDFTKNPRIKCLNLARNPYLSDGCLKKFASICPNLEILDLSSCSDITEVGIAEIFKSCCDVRHVQINFCAGVKNIGTGSELPKLEILCAPRSGIANEGLAAIGKRCHRLLKLDLEGCVGVTTRVVEEVVSACETLREINLKGCHNVNVGIVDWMVFSRPSLRKIIPPSYSSFTKNQKNFFLRHGSLVWDG</sequence>
<gene>
    <name evidence="2" type="ORF">ILEXP_LOCUS38378</name>
    <name evidence="3" type="ORF">ILEXP_LOCUS39219</name>
</gene>
<dbReference type="PANTHER" id="PTHR13318:SF106">
    <property type="entry name" value="F-BOX_LRR-REPEAT PROTEIN 2"/>
    <property type="match status" value="1"/>
</dbReference>
<name>A0ABC8TK19_9AQUA</name>
<evidence type="ECO:0000313" key="2">
    <source>
        <dbReference type="EMBL" id="CAK9168954.1"/>
    </source>
</evidence>
<dbReference type="Proteomes" id="UP001642360">
    <property type="component" value="Unassembled WGS sequence"/>
</dbReference>
<comment type="caution">
    <text evidence="3">The sequence shown here is derived from an EMBL/GenBank/DDBJ whole genome shotgun (WGS) entry which is preliminary data.</text>
</comment>
<accession>A0ABC8TK19</accession>
<dbReference type="PROSITE" id="PS50181">
    <property type="entry name" value="FBOX"/>
    <property type="match status" value="1"/>
</dbReference>
<dbReference type="InterPro" id="IPR032675">
    <property type="entry name" value="LRR_dom_sf"/>
</dbReference>
<proteinExistence type="predicted"/>
<dbReference type="InterPro" id="IPR001611">
    <property type="entry name" value="Leu-rich_rpt"/>
</dbReference>
<dbReference type="Gene3D" id="3.80.10.10">
    <property type="entry name" value="Ribonuclease Inhibitor"/>
    <property type="match status" value="3"/>
</dbReference>
<organism evidence="3 4">
    <name type="scientific">Ilex paraguariensis</name>
    <name type="common">yerba mate</name>
    <dbReference type="NCBI Taxonomy" id="185542"/>
    <lineage>
        <taxon>Eukaryota</taxon>
        <taxon>Viridiplantae</taxon>
        <taxon>Streptophyta</taxon>
        <taxon>Embryophyta</taxon>
        <taxon>Tracheophyta</taxon>
        <taxon>Spermatophyta</taxon>
        <taxon>Magnoliopsida</taxon>
        <taxon>eudicotyledons</taxon>
        <taxon>Gunneridae</taxon>
        <taxon>Pentapetalae</taxon>
        <taxon>asterids</taxon>
        <taxon>campanulids</taxon>
        <taxon>Aquifoliales</taxon>
        <taxon>Aquifoliaceae</taxon>
        <taxon>Ilex</taxon>
    </lineage>
</organism>
<evidence type="ECO:0000313" key="4">
    <source>
        <dbReference type="Proteomes" id="UP001642360"/>
    </source>
</evidence>
<dbReference type="Pfam" id="PF00646">
    <property type="entry name" value="F-box"/>
    <property type="match status" value="1"/>
</dbReference>
<evidence type="ECO:0000259" key="1">
    <source>
        <dbReference type="PROSITE" id="PS50181"/>
    </source>
</evidence>
<evidence type="ECO:0000313" key="3">
    <source>
        <dbReference type="EMBL" id="CAK9169746.1"/>
    </source>
</evidence>
<dbReference type="SUPFAM" id="SSF52047">
    <property type="entry name" value="RNI-like"/>
    <property type="match status" value="2"/>
</dbReference>
<dbReference type="InterPro" id="IPR006553">
    <property type="entry name" value="Leu-rich_rpt_Cys-con_subtyp"/>
</dbReference>
<dbReference type="InterPro" id="IPR036047">
    <property type="entry name" value="F-box-like_dom_sf"/>
</dbReference>
<keyword evidence="4" id="KW-1185">Reference proteome</keyword>
<dbReference type="InterPro" id="IPR057207">
    <property type="entry name" value="FBXL15_LRR"/>
</dbReference>
<dbReference type="Pfam" id="PF25372">
    <property type="entry name" value="DUF7885"/>
    <property type="match status" value="1"/>
</dbReference>
<dbReference type="SUPFAM" id="SSF81383">
    <property type="entry name" value="F-box domain"/>
    <property type="match status" value="1"/>
</dbReference>
<dbReference type="EMBL" id="CAUOFW020005358">
    <property type="protein sequence ID" value="CAK9169746.1"/>
    <property type="molecule type" value="Genomic_DNA"/>
</dbReference>
<dbReference type="SMART" id="SM00367">
    <property type="entry name" value="LRR_CC"/>
    <property type="match status" value="10"/>
</dbReference>
<feature type="domain" description="F-box" evidence="1">
    <location>
        <begin position="2"/>
        <end position="49"/>
    </location>
</feature>
<dbReference type="PANTHER" id="PTHR13318">
    <property type="entry name" value="PARTNER OF PAIRED, ISOFORM B-RELATED"/>
    <property type="match status" value="1"/>
</dbReference>
<dbReference type="AlphaFoldDB" id="A0ABC8TK19"/>
<protein>
    <recommendedName>
        <fullName evidence="1">F-box domain-containing protein</fullName>
    </recommendedName>
</protein>
<dbReference type="Pfam" id="PF13516">
    <property type="entry name" value="LRR_6"/>
    <property type="match status" value="1"/>
</dbReference>
<dbReference type="EMBL" id="CAUOFW020005191">
    <property type="protein sequence ID" value="CAK9168954.1"/>
    <property type="molecule type" value="Genomic_DNA"/>
</dbReference>
<dbReference type="InterPro" id="IPR001810">
    <property type="entry name" value="F-box_dom"/>
</dbReference>
<reference evidence="3 4" key="1">
    <citation type="submission" date="2024-02" db="EMBL/GenBank/DDBJ databases">
        <authorList>
            <person name="Vignale AGUSTIN F."/>
            <person name="Sosa J E."/>
            <person name="Modenutti C."/>
        </authorList>
    </citation>
    <scope>NUCLEOTIDE SEQUENCE [LARGE SCALE GENOMIC DNA]</scope>
</reference>